<protein>
    <recommendedName>
        <fullName evidence="3">Complex 1 LYR protein domain-containing protein</fullName>
    </recommendedName>
</protein>
<dbReference type="PANTHER" id="PTHR36758:SF1">
    <property type="entry name" value="OS01G0342800 PROTEIN"/>
    <property type="match status" value="1"/>
</dbReference>
<evidence type="ECO:0000313" key="4">
    <source>
        <dbReference type="EMBL" id="EGG15784.1"/>
    </source>
</evidence>
<keyword evidence="5" id="KW-1185">Reference proteome</keyword>
<accession>F4QAT1</accession>
<reference evidence="5" key="1">
    <citation type="journal article" date="2011" name="Genome Res.">
        <title>Phylogeny-wide analysis of social amoeba genomes highlights ancient origins for complex intercellular communication.</title>
        <authorList>
            <person name="Heidel A.J."/>
            <person name="Lawal H.M."/>
            <person name="Felder M."/>
            <person name="Schilde C."/>
            <person name="Helps N.R."/>
            <person name="Tunggal B."/>
            <person name="Rivero F."/>
            <person name="John U."/>
            <person name="Schleicher M."/>
            <person name="Eichinger L."/>
            <person name="Platzer M."/>
            <person name="Noegel A.A."/>
            <person name="Schaap P."/>
            <person name="Gloeckner G."/>
        </authorList>
    </citation>
    <scope>NUCLEOTIDE SEQUENCE [LARGE SCALE GENOMIC DNA]</scope>
    <source>
        <strain evidence="5">SH3</strain>
    </source>
</reference>
<dbReference type="InterPro" id="IPR008011">
    <property type="entry name" value="Complex1_LYR_dom"/>
</dbReference>
<dbReference type="Proteomes" id="UP000007797">
    <property type="component" value="Unassembled WGS sequence"/>
</dbReference>
<dbReference type="KEGG" id="dfa:DFA_10627"/>
<evidence type="ECO:0000256" key="2">
    <source>
        <dbReference type="SAM" id="MobiDB-lite"/>
    </source>
</evidence>
<feature type="domain" description="Complex 1 LYR protein" evidence="3">
    <location>
        <begin position="6"/>
        <end position="59"/>
    </location>
</feature>
<dbReference type="AlphaFoldDB" id="F4QAT1"/>
<evidence type="ECO:0000259" key="3">
    <source>
        <dbReference type="Pfam" id="PF05347"/>
    </source>
</evidence>
<dbReference type="Pfam" id="PF05347">
    <property type="entry name" value="Complex1_LYR"/>
    <property type="match status" value="1"/>
</dbReference>
<proteinExistence type="inferred from homology"/>
<dbReference type="OrthoDB" id="190541at2759"/>
<gene>
    <name evidence="4" type="ORF">DFA_10627</name>
</gene>
<feature type="compositionally biased region" description="Low complexity" evidence="2">
    <location>
        <begin position="104"/>
        <end position="122"/>
    </location>
</feature>
<comment type="similarity">
    <text evidence="1">Belongs to the complex I LYR family. LYRM9 subfamily.</text>
</comment>
<dbReference type="CDD" id="cd20269">
    <property type="entry name" value="Complex1_LYR_LYRM9"/>
    <property type="match status" value="1"/>
</dbReference>
<dbReference type="GeneID" id="14867410"/>
<dbReference type="InterPro" id="IPR045291">
    <property type="entry name" value="Complex1_LYR_LYRM9"/>
</dbReference>
<evidence type="ECO:0000313" key="5">
    <source>
        <dbReference type="Proteomes" id="UP000007797"/>
    </source>
</evidence>
<evidence type="ECO:0000256" key="1">
    <source>
        <dbReference type="ARBA" id="ARBA00025757"/>
    </source>
</evidence>
<organism evidence="4 5">
    <name type="scientific">Cavenderia fasciculata</name>
    <name type="common">Slime mold</name>
    <name type="synonym">Dictyostelium fasciculatum</name>
    <dbReference type="NCBI Taxonomy" id="261658"/>
    <lineage>
        <taxon>Eukaryota</taxon>
        <taxon>Amoebozoa</taxon>
        <taxon>Evosea</taxon>
        <taxon>Eumycetozoa</taxon>
        <taxon>Dictyostelia</taxon>
        <taxon>Acytosteliales</taxon>
        <taxon>Cavenderiaceae</taxon>
        <taxon>Cavenderia</taxon>
    </lineage>
</organism>
<sequence length="553" mass="65330">MKTSIGLYRDIVRAINRKLPPQSQTYYWTFTREHFEGHRNDTDPQDVEFLINKGYTSLQWIIKKISDKIHFIKYASSTETGSPRASSRSTQLEPLFSTSYTKTNRNNNNNKNVYNNNNNNNNNNYATSEMKYTNKRSTTATNSKFRKETLFIQDNTTTTTQENEPFGITSSTMSPIAPKGMLKFTDQSKQTKAKLESDHKIEQELINDSKSFFANQSNHAKYIKWLGNRQRYRVPTDWYKSSFWRSIENKREYIKWMANIVGKNQSIDEWHYLTDLDFKRNFGSFFIDTYGDIPTALADIYPEHSWKPWLFERFHPSYFYDSIENQRAFVDWLAQTLNITSPEQWYQVTTKDIKTNRGFHLLKLYNNSPYQLFTTIFGKTNGEVLQSWRFKVIPKKKLNILILKDFLNHLFNQINQNKVEKVQQNNKQNLDDYNELFNDILQKVSNQELETIIEMNHGNDIINEFGGSLQAAIEHLEIQEEQDDSIEEETSIPSSFEDAYEIFDINDQIQKEEEGVEEDLFDWDHLSLLDRQEHQKGTSTKYTKNVTNKKKKK</sequence>
<feature type="region of interest" description="Disordered" evidence="2">
    <location>
        <begin position="99"/>
        <end position="122"/>
    </location>
</feature>
<dbReference type="EMBL" id="GL883026">
    <property type="protein sequence ID" value="EGG15784.1"/>
    <property type="molecule type" value="Genomic_DNA"/>
</dbReference>
<dbReference type="PANTHER" id="PTHR36758">
    <property type="entry name" value="OS01G0342800 PROTEIN"/>
    <property type="match status" value="1"/>
</dbReference>
<name>F4QAT1_CACFS</name>
<dbReference type="OMA" id="SIDEWHY"/>
<feature type="region of interest" description="Disordered" evidence="2">
    <location>
        <begin position="532"/>
        <end position="553"/>
    </location>
</feature>
<dbReference type="RefSeq" id="XP_004354531.1">
    <property type="nucleotide sequence ID" value="XM_004354479.1"/>
</dbReference>